<keyword evidence="1" id="KW-0344">Guanine-nucleotide releasing factor</keyword>
<dbReference type="AlphaFoldDB" id="A0A3P8DLH3"/>
<feature type="transmembrane region" description="Helical" evidence="2">
    <location>
        <begin position="53"/>
        <end position="69"/>
    </location>
</feature>
<organism evidence="4 5">
    <name type="scientific">Schistosoma mattheei</name>
    <dbReference type="NCBI Taxonomy" id="31246"/>
    <lineage>
        <taxon>Eukaryota</taxon>
        <taxon>Metazoa</taxon>
        <taxon>Spiralia</taxon>
        <taxon>Lophotrochozoa</taxon>
        <taxon>Platyhelminthes</taxon>
        <taxon>Trematoda</taxon>
        <taxon>Digenea</taxon>
        <taxon>Strigeidida</taxon>
        <taxon>Schistosomatoidea</taxon>
        <taxon>Schistosomatidae</taxon>
        <taxon>Schistosoma</taxon>
    </lineage>
</organism>
<evidence type="ECO:0000313" key="5">
    <source>
        <dbReference type="Proteomes" id="UP000269396"/>
    </source>
</evidence>
<dbReference type="InterPro" id="IPR000651">
    <property type="entry name" value="Ras-like_Gua-exchang_fac_N"/>
</dbReference>
<name>A0A3P8DLH3_9TREM</name>
<evidence type="ECO:0000259" key="3">
    <source>
        <dbReference type="PROSITE" id="PS50212"/>
    </source>
</evidence>
<dbReference type="Gene3D" id="1.20.870.10">
    <property type="entry name" value="Son of sevenless (SoS) protein Chain: S domain 1"/>
    <property type="match status" value="1"/>
</dbReference>
<sequence length="71" mass="8216">MFYYRYSVPDSPSNIIFESSQTDGSAGIPVIRAATILKLIERMTYHEYFDNKTLNAFLLVCLLFVNLFRSI</sequence>
<dbReference type="EMBL" id="UZAL01009196">
    <property type="protein sequence ID" value="VDP01549.1"/>
    <property type="molecule type" value="Genomic_DNA"/>
</dbReference>
<protein>
    <recommendedName>
        <fullName evidence="3">N-terminal Ras-GEF domain-containing protein</fullName>
    </recommendedName>
</protein>
<dbReference type="InterPro" id="IPR023578">
    <property type="entry name" value="Ras_GEF_dom_sf"/>
</dbReference>
<evidence type="ECO:0000256" key="2">
    <source>
        <dbReference type="SAM" id="Phobius"/>
    </source>
</evidence>
<evidence type="ECO:0000256" key="1">
    <source>
        <dbReference type="PROSITE-ProRule" id="PRU00135"/>
    </source>
</evidence>
<dbReference type="GO" id="GO:0005085">
    <property type="term" value="F:guanyl-nucleotide exchange factor activity"/>
    <property type="evidence" value="ECO:0007669"/>
    <property type="project" value="UniProtKB-KW"/>
</dbReference>
<dbReference type="Proteomes" id="UP000269396">
    <property type="component" value="Unassembled WGS sequence"/>
</dbReference>
<dbReference type="SUPFAM" id="SSF48366">
    <property type="entry name" value="Ras GEF"/>
    <property type="match status" value="1"/>
</dbReference>
<proteinExistence type="predicted"/>
<keyword evidence="2" id="KW-1133">Transmembrane helix</keyword>
<feature type="domain" description="N-terminal Ras-GEF" evidence="3">
    <location>
        <begin position="27"/>
        <end position="71"/>
    </location>
</feature>
<gene>
    <name evidence="4" type="ORF">SMTD_LOCUS3999</name>
</gene>
<accession>A0A3P8DLH3</accession>
<keyword evidence="2" id="KW-0812">Transmembrane</keyword>
<keyword evidence="5" id="KW-1185">Reference proteome</keyword>
<reference evidence="4 5" key="1">
    <citation type="submission" date="2018-11" db="EMBL/GenBank/DDBJ databases">
        <authorList>
            <consortium name="Pathogen Informatics"/>
        </authorList>
    </citation>
    <scope>NUCLEOTIDE SEQUENCE [LARGE SCALE GENOMIC DNA]</scope>
    <source>
        <strain>Denwood</strain>
        <strain evidence="5">Zambia</strain>
    </source>
</reference>
<dbReference type="PROSITE" id="PS50212">
    <property type="entry name" value="RASGEF_NTER"/>
    <property type="match status" value="1"/>
</dbReference>
<evidence type="ECO:0000313" key="4">
    <source>
        <dbReference type="EMBL" id="VDP01549.1"/>
    </source>
</evidence>
<keyword evidence="2" id="KW-0472">Membrane</keyword>